<dbReference type="Proteomes" id="UP001628078">
    <property type="component" value="Unassembled WGS sequence"/>
</dbReference>
<reference evidence="2 3" key="1">
    <citation type="submission" date="2022-03" db="EMBL/GenBank/DDBJ databases">
        <title>Draft genome sequence of Furfurilactobacillus curtus JCM 31185.</title>
        <authorList>
            <person name="Suzuki S."/>
            <person name="Endo A."/>
            <person name="Kajikawa A."/>
        </authorList>
    </citation>
    <scope>NUCLEOTIDE SEQUENCE [LARGE SCALE GENOMIC DNA]</scope>
    <source>
        <strain evidence="2 3">JCM 31185</strain>
    </source>
</reference>
<dbReference type="Gene3D" id="3.10.290.10">
    <property type="entry name" value="RNA-binding S4 domain"/>
    <property type="match status" value="1"/>
</dbReference>
<dbReference type="Pfam" id="PF13275">
    <property type="entry name" value="S4_2"/>
    <property type="match status" value="1"/>
</dbReference>
<sequence length="82" mass="9132">MKKEVLIKTAFITLGQLLKEESVIDSGGQAKWYLKDHAVAINGEPDDRRGRKLYPGDSVDVPDVGLFFIRQNQANVTSEKDA</sequence>
<dbReference type="SUPFAM" id="SSF55174">
    <property type="entry name" value="Alpha-L RNA-binding motif"/>
    <property type="match status" value="1"/>
</dbReference>
<accession>A0ABQ5JM64</accession>
<dbReference type="NCBIfam" id="TIGR02988">
    <property type="entry name" value="YaaA_near_RecF"/>
    <property type="match status" value="1"/>
</dbReference>
<gene>
    <name evidence="2" type="ORF">JCM31185_06420</name>
</gene>
<organism evidence="2 3">
    <name type="scientific">Furfurilactobacillus curtus</name>
    <dbReference type="NCBI Taxonomy" id="1746200"/>
    <lineage>
        <taxon>Bacteria</taxon>
        <taxon>Bacillati</taxon>
        <taxon>Bacillota</taxon>
        <taxon>Bacilli</taxon>
        <taxon>Lactobacillales</taxon>
        <taxon>Lactobacillaceae</taxon>
        <taxon>Furfurilactobacillus</taxon>
    </lineage>
</organism>
<dbReference type="RefSeq" id="WP_407882616.1">
    <property type="nucleotide sequence ID" value="NZ_BQXO01000002.1"/>
</dbReference>
<proteinExistence type="predicted"/>
<keyword evidence="3" id="KW-1185">Reference proteome</keyword>
<evidence type="ECO:0000256" key="1">
    <source>
        <dbReference type="PROSITE-ProRule" id="PRU00182"/>
    </source>
</evidence>
<dbReference type="InterPro" id="IPR014330">
    <property type="entry name" value="RNA-bd_S4-rel_YaaA"/>
</dbReference>
<keyword evidence="1" id="KW-0694">RNA-binding</keyword>
<evidence type="ECO:0000313" key="3">
    <source>
        <dbReference type="Proteomes" id="UP001628078"/>
    </source>
</evidence>
<dbReference type="EMBL" id="BQXO01000002">
    <property type="protein sequence ID" value="GKT05353.1"/>
    <property type="molecule type" value="Genomic_DNA"/>
</dbReference>
<dbReference type="InterPro" id="IPR036986">
    <property type="entry name" value="S4_RNA-bd_sf"/>
</dbReference>
<protein>
    <submittedName>
        <fullName evidence="2">S4 domain protein YaaA</fullName>
    </submittedName>
</protein>
<dbReference type="PROSITE" id="PS50889">
    <property type="entry name" value="S4"/>
    <property type="match status" value="1"/>
</dbReference>
<name>A0ABQ5JM64_9LACO</name>
<comment type="caution">
    <text evidence="2">The sequence shown here is derived from an EMBL/GenBank/DDBJ whole genome shotgun (WGS) entry which is preliminary data.</text>
</comment>
<evidence type="ECO:0000313" key="2">
    <source>
        <dbReference type="EMBL" id="GKT05353.1"/>
    </source>
</evidence>